<evidence type="ECO:0000259" key="2">
    <source>
        <dbReference type="PROSITE" id="PS50263"/>
    </source>
</evidence>
<keyword evidence="4" id="KW-1185">Reference proteome</keyword>
<dbReference type="Gene3D" id="3.60.110.10">
    <property type="entry name" value="Carbon-nitrogen hydrolase"/>
    <property type="match status" value="1"/>
</dbReference>
<dbReference type="EMBL" id="AZHX01001140">
    <property type="protein sequence ID" value="ETX04736.1"/>
    <property type="molecule type" value="Genomic_DNA"/>
</dbReference>
<evidence type="ECO:0000256" key="1">
    <source>
        <dbReference type="ARBA" id="ARBA00022801"/>
    </source>
</evidence>
<dbReference type="InterPro" id="IPR050345">
    <property type="entry name" value="Aliph_Amidase/BUP"/>
</dbReference>
<dbReference type="CDD" id="cd07573">
    <property type="entry name" value="CPA"/>
    <property type="match status" value="1"/>
</dbReference>
<gene>
    <name evidence="3" type="ORF">ETSY2_27115</name>
</gene>
<accession>W4M462</accession>
<keyword evidence="3" id="KW-0012">Acyltransferase</keyword>
<dbReference type="PROSITE" id="PS50263">
    <property type="entry name" value="CN_HYDROLASE"/>
    <property type="match status" value="1"/>
</dbReference>
<protein>
    <submittedName>
        <fullName evidence="3">Apolipoprotein acyltransferase</fullName>
    </submittedName>
</protein>
<dbReference type="GO" id="GO:0050126">
    <property type="term" value="F:N-carbamoylputrescine amidase activity"/>
    <property type="evidence" value="ECO:0007669"/>
    <property type="project" value="TreeGrafter"/>
</dbReference>
<reference evidence="3 4" key="1">
    <citation type="journal article" date="2014" name="Nature">
        <title>An environmental bacterial taxon with a large and distinct metabolic repertoire.</title>
        <authorList>
            <person name="Wilson M.C."/>
            <person name="Mori T."/>
            <person name="Ruckert C."/>
            <person name="Uria A.R."/>
            <person name="Helf M.J."/>
            <person name="Takada K."/>
            <person name="Gernert C."/>
            <person name="Steffens U.A."/>
            <person name="Heycke N."/>
            <person name="Schmitt S."/>
            <person name="Rinke C."/>
            <person name="Helfrich E.J."/>
            <person name="Brachmann A.O."/>
            <person name="Gurgui C."/>
            <person name="Wakimoto T."/>
            <person name="Kracht M."/>
            <person name="Crusemann M."/>
            <person name="Hentschel U."/>
            <person name="Abe I."/>
            <person name="Matsunaga S."/>
            <person name="Kalinowski J."/>
            <person name="Takeyama H."/>
            <person name="Piel J."/>
        </authorList>
    </citation>
    <scope>NUCLEOTIDE SEQUENCE [LARGE SCALE GENOMIC DNA]</scope>
    <source>
        <strain evidence="4">TSY2</strain>
    </source>
</reference>
<dbReference type="InterPro" id="IPR036526">
    <property type="entry name" value="C-N_Hydrolase_sf"/>
</dbReference>
<dbReference type="FunFam" id="3.60.110.10:FF:000010">
    <property type="entry name" value="Carbon-nitrogen hydrolase"/>
    <property type="match status" value="1"/>
</dbReference>
<dbReference type="Proteomes" id="UP000019140">
    <property type="component" value="Unassembled WGS sequence"/>
</dbReference>
<dbReference type="HOGENOM" id="CLU_030130_4_0_7"/>
<dbReference type="InterPro" id="IPR003010">
    <property type="entry name" value="C-N_Hydrolase"/>
</dbReference>
<keyword evidence="1" id="KW-0378">Hydrolase</keyword>
<dbReference type="PANTHER" id="PTHR43674">
    <property type="entry name" value="NITRILASE C965.09-RELATED"/>
    <property type="match status" value="1"/>
</dbReference>
<sequence length="280" mass="31511">MQASAEPADNVERTISRIREAAAQGAQIICLQELFTSRYFCQTEDTGHFRFAEPLPGPSTTRLGQLAAELQVVLIVPFFEERARGLYHNTAVIFDADGSHLGTYRKMHIPDDPGYYEKFYFTPGDLGFQSYRTRYGTIGVLICWDQWFPEAARLTALTGANILFYPSAIGWHDEEPPDVARAQHEAWEMVQRSHAITNGVFVASVNRVGREGDVTFWGASFVAAPSGELVVRAPHDSETVLLATCDLNAVDTMRQNWPFLRDRRIDVYGALSNRFLDHAY</sequence>
<dbReference type="GO" id="GO:0016746">
    <property type="term" value="F:acyltransferase activity"/>
    <property type="evidence" value="ECO:0007669"/>
    <property type="project" value="UniProtKB-KW"/>
</dbReference>
<dbReference type="PATRIC" id="fig|1429439.4.peg.4598"/>
<organism evidence="3 4">
    <name type="scientific">Candidatus Entotheonella gemina</name>
    <dbReference type="NCBI Taxonomy" id="1429439"/>
    <lineage>
        <taxon>Bacteria</taxon>
        <taxon>Pseudomonadati</taxon>
        <taxon>Nitrospinota/Tectimicrobiota group</taxon>
        <taxon>Candidatus Tectimicrobiota</taxon>
        <taxon>Candidatus Entotheonellia</taxon>
        <taxon>Candidatus Entotheonellales</taxon>
        <taxon>Candidatus Entotheonellaceae</taxon>
        <taxon>Candidatus Entotheonella</taxon>
    </lineage>
</organism>
<feature type="domain" description="CN hydrolase" evidence="2">
    <location>
        <begin position="1"/>
        <end position="247"/>
    </location>
</feature>
<evidence type="ECO:0000313" key="4">
    <source>
        <dbReference type="Proteomes" id="UP000019140"/>
    </source>
</evidence>
<dbReference type="GO" id="GO:0033388">
    <property type="term" value="P:putrescine biosynthetic process from arginine"/>
    <property type="evidence" value="ECO:0007669"/>
    <property type="project" value="TreeGrafter"/>
</dbReference>
<dbReference type="PANTHER" id="PTHR43674:SF2">
    <property type="entry name" value="BETA-UREIDOPROPIONASE"/>
    <property type="match status" value="1"/>
</dbReference>
<dbReference type="Pfam" id="PF00795">
    <property type="entry name" value="CN_hydrolase"/>
    <property type="match status" value="1"/>
</dbReference>
<dbReference type="SUPFAM" id="SSF56317">
    <property type="entry name" value="Carbon-nitrogen hydrolase"/>
    <property type="match status" value="1"/>
</dbReference>
<evidence type="ECO:0000313" key="3">
    <source>
        <dbReference type="EMBL" id="ETX04736.1"/>
    </source>
</evidence>
<name>W4M462_9BACT</name>
<comment type="caution">
    <text evidence="3">The sequence shown here is derived from an EMBL/GenBank/DDBJ whole genome shotgun (WGS) entry which is preliminary data.</text>
</comment>
<dbReference type="AlphaFoldDB" id="W4M462"/>
<proteinExistence type="predicted"/>
<keyword evidence="3" id="KW-0808">Transferase</keyword>